<dbReference type="InterPro" id="IPR017721">
    <property type="entry name" value="IorA"/>
</dbReference>
<keyword evidence="2 3" id="KW-0560">Oxidoreductase</keyword>
<dbReference type="OrthoDB" id="9804603at2"/>
<dbReference type="EC" id="1.2.7.8" evidence="3"/>
<dbReference type="Gene3D" id="3.40.50.970">
    <property type="match status" value="2"/>
</dbReference>
<dbReference type="RefSeq" id="WP_115880360.1">
    <property type="nucleotide sequence ID" value="NZ_QTTQ01000010.1"/>
</dbReference>
<dbReference type="EMBL" id="QTTQ01000010">
    <property type="protein sequence ID" value="REE82309.1"/>
    <property type="molecule type" value="Genomic_DNA"/>
</dbReference>
<evidence type="ECO:0000313" key="7">
    <source>
        <dbReference type="Proteomes" id="UP000256429"/>
    </source>
</evidence>
<protein>
    <recommendedName>
        <fullName evidence="3">Indolepyruvate oxidoreductase subunit IorA</fullName>
        <shortName evidence="3">IOR</shortName>
        <ecNumber evidence="3">1.2.7.8</ecNumber>
    </recommendedName>
    <alternativeName>
        <fullName evidence="3">Indolepyruvate ferredoxin oxidoreductase subunit alpha</fullName>
    </alternativeName>
</protein>
<comment type="caution">
    <text evidence="6">The sequence shown here is derived from an EMBL/GenBank/DDBJ whole genome shotgun (WGS) entry which is preliminary data.</text>
</comment>
<evidence type="ECO:0000256" key="2">
    <source>
        <dbReference type="ARBA" id="ARBA00023002"/>
    </source>
</evidence>
<comment type="catalytic activity">
    <reaction evidence="3">
        <text>indole-3-pyruvate + 2 oxidized [2Fe-2S]-[ferredoxin] + CoA = (indol-3-yl)acetyl-CoA + 2 reduced [2Fe-2S]-[ferredoxin] + CO2 + H(+)</text>
        <dbReference type="Rhea" id="RHEA:12645"/>
        <dbReference type="Rhea" id="RHEA-COMP:10000"/>
        <dbReference type="Rhea" id="RHEA-COMP:10001"/>
        <dbReference type="ChEBI" id="CHEBI:15378"/>
        <dbReference type="ChEBI" id="CHEBI:16526"/>
        <dbReference type="ChEBI" id="CHEBI:17640"/>
        <dbReference type="ChEBI" id="CHEBI:33737"/>
        <dbReference type="ChEBI" id="CHEBI:33738"/>
        <dbReference type="ChEBI" id="CHEBI:57271"/>
        <dbReference type="ChEBI" id="CHEBI:57287"/>
        <dbReference type="EC" id="1.2.7.8"/>
    </reaction>
</comment>
<feature type="domain" description="Pyruvate flavodoxin/ferredoxin oxidoreductase pyrimidine binding" evidence="4">
    <location>
        <begin position="14"/>
        <end position="195"/>
    </location>
</feature>
<accession>A0A3D9RQV4</accession>
<dbReference type="Proteomes" id="UP000256429">
    <property type="component" value="Unassembled WGS sequence"/>
</dbReference>
<keyword evidence="1 3" id="KW-0479">Metal-binding</keyword>
<keyword evidence="6" id="KW-0670">Pyruvate</keyword>
<dbReference type="Pfam" id="PF02775">
    <property type="entry name" value="TPP_enzyme_C"/>
    <property type="match status" value="1"/>
</dbReference>
<dbReference type="GO" id="GO:0046872">
    <property type="term" value="F:metal ion binding"/>
    <property type="evidence" value="ECO:0007669"/>
    <property type="project" value="UniProtKB-UniRule"/>
</dbReference>
<dbReference type="PANTHER" id="PTHR43710:SF5">
    <property type="entry name" value="INDOLEPYRUVATE FERREDOXIN OXIDOREDUCTASE ALPHA SUBUNIT"/>
    <property type="match status" value="1"/>
</dbReference>
<comment type="function">
    <text evidence="3">Catalyzes the ferredoxin-dependent oxidative decarboxylation of arylpyruvates.</text>
</comment>
<keyword evidence="3" id="KW-0249">Electron transport</keyword>
<keyword evidence="3" id="KW-0004">4Fe-4S</keyword>
<dbReference type="PIRSF" id="PIRSF006439">
    <property type="entry name" value="Indolepyruvate_ferr_oxidored"/>
    <property type="match status" value="1"/>
</dbReference>
<dbReference type="SUPFAM" id="SSF52518">
    <property type="entry name" value="Thiamin diphosphate-binding fold (THDP-binding)"/>
    <property type="match status" value="2"/>
</dbReference>
<comment type="cofactor">
    <cofactor evidence="3">
        <name>[4Fe-4S] cluster</name>
        <dbReference type="ChEBI" id="CHEBI:49883"/>
    </cofactor>
    <text evidence="3">Binds 2 [4Fe-4S] clusters. In this family the first cluster has a non-standard and varying [4Fe-4S] binding motif CX(2)CX(2)CX(4-5)CP.</text>
</comment>
<dbReference type="GO" id="GO:0051539">
    <property type="term" value="F:4 iron, 4 sulfur cluster binding"/>
    <property type="evidence" value="ECO:0007669"/>
    <property type="project" value="UniProtKB-UniRule"/>
</dbReference>
<feature type="domain" description="Thiamine pyrophosphate enzyme TPP-binding" evidence="5">
    <location>
        <begin position="379"/>
        <end position="467"/>
    </location>
</feature>
<dbReference type="Pfam" id="PF01855">
    <property type="entry name" value="POR_N"/>
    <property type="match status" value="1"/>
</dbReference>
<evidence type="ECO:0000313" key="6">
    <source>
        <dbReference type="EMBL" id="REE82309.1"/>
    </source>
</evidence>
<dbReference type="InterPro" id="IPR029061">
    <property type="entry name" value="THDP-binding"/>
</dbReference>
<proteinExistence type="predicted"/>
<dbReference type="PANTHER" id="PTHR43710">
    <property type="entry name" value="2-HYDROXYACYL-COA LYASE"/>
    <property type="match status" value="1"/>
</dbReference>
<dbReference type="InterPro" id="IPR002880">
    <property type="entry name" value="Pyrv_Fd/Flavodoxin_OxRdtase_N"/>
</dbReference>
<keyword evidence="3" id="KW-0813">Transport</keyword>
<dbReference type="GO" id="GO:0044281">
    <property type="term" value="P:small molecule metabolic process"/>
    <property type="evidence" value="ECO:0007669"/>
    <property type="project" value="UniProtKB-ARBA"/>
</dbReference>
<dbReference type="CDD" id="cd02008">
    <property type="entry name" value="TPP_IOR_alpha"/>
    <property type="match status" value="1"/>
</dbReference>
<evidence type="ECO:0000259" key="5">
    <source>
        <dbReference type="Pfam" id="PF02775"/>
    </source>
</evidence>
<evidence type="ECO:0000256" key="3">
    <source>
        <dbReference type="PIRNR" id="PIRNR006439"/>
    </source>
</evidence>
<keyword evidence="3" id="KW-0408">Iron</keyword>
<gene>
    <name evidence="6" type="ORF">BX611_1856</name>
</gene>
<organism evidence="6 7">
    <name type="scientific">Lutibacter oceani</name>
    <dbReference type="NCBI Taxonomy" id="1853311"/>
    <lineage>
        <taxon>Bacteria</taxon>
        <taxon>Pseudomonadati</taxon>
        <taxon>Bacteroidota</taxon>
        <taxon>Flavobacteriia</taxon>
        <taxon>Flavobacteriales</taxon>
        <taxon>Flavobacteriaceae</taxon>
        <taxon>Lutibacter</taxon>
    </lineage>
</organism>
<dbReference type="CDD" id="cd07034">
    <property type="entry name" value="TPP_PYR_PFOR_IOR-alpha_like"/>
    <property type="match status" value="1"/>
</dbReference>
<evidence type="ECO:0000256" key="1">
    <source>
        <dbReference type="ARBA" id="ARBA00022723"/>
    </source>
</evidence>
<dbReference type="AlphaFoldDB" id="A0A3D9RQV4"/>
<dbReference type="GO" id="GO:0043805">
    <property type="term" value="F:indolepyruvate ferredoxin oxidoreductase activity"/>
    <property type="evidence" value="ECO:0007669"/>
    <property type="project" value="UniProtKB-UniRule"/>
</dbReference>
<dbReference type="InterPro" id="IPR011766">
    <property type="entry name" value="TPP_enzyme_TPP-bd"/>
</dbReference>
<keyword evidence="3" id="KW-0411">Iron-sulfur</keyword>
<sequence>MKKLLLGNEALAQGAIDAGISGVYAYPGTPSTEITEYIQRSKIAKELNIHSKWSVNEKTAMEAALGMSYAGKRAMTVMKHVGLNVAADVFMNMAVSGINGGLVVVVADDPSMHSSQNEQDSRNYGKFAMIPIFEPSNQQEVYDITRYAFYLSEQLGLPIMIRMVTRLSHSRAGIEISKRKAQNSIHLPKNPHQFQLIPMHARNRYQHLVAIQSDNRESSENSYFNKFIDGPNTSMGIIAAGIAYNYLMENFEDDSCPFPILKISQYPLPKKQVKKLFNKCKKILVLEDGAPFIEELVSDYFGESKKVMGRLTGHLNRVGELNPDNIAEALGFERTISEKIPKIVSGRPPELCVGCAHRDLFEAINQLKTENTAQQVFGDIGCYALGVLPPYQSINTLIDMGASITMAKGASDAGIHPSIAIIGDSTFTHSGMTGLLDAVIENTPITVIISDNSAVAMTGAQDSSASGRLVTICKGIGVEKEHLKIITPLHKNLDENIDIIRQEINYKGISVVIAQRPCVQLPKEKKDQLKKLQQVSIN</sequence>
<evidence type="ECO:0000259" key="4">
    <source>
        <dbReference type="Pfam" id="PF01855"/>
    </source>
</evidence>
<dbReference type="InterPro" id="IPR045025">
    <property type="entry name" value="HACL1-like"/>
</dbReference>
<dbReference type="FunFam" id="3.40.50.970:FF:000039">
    <property type="entry name" value="Indolepyruvate oxidoreductase subunit IorA"/>
    <property type="match status" value="1"/>
</dbReference>
<keyword evidence="7" id="KW-1185">Reference proteome</keyword>
<dbReference type="GO" id="GO:0030976">
    <property type="term" value="F:thiamine pyrophosphate binding"/>
    <property type="evidence" value="ECO:0007669"/>
    <property type="project" value="InterPro"/>
</dbReference>
<reference evidence="6 7" key="1">
    <citation type="submission" date="2018-08" db="EMBL/GenBank/DDBJ databases">
        <title>Genomic Encyclopedia of Type Strains, Phase III (KMG-III): the genomes of soil and plant-associated and newly described type strains.</title>
        <authorList>
            <person name="Whitman W."/>
        </authorList>
    </citation>
    <scope>NUCLEOTIDE SEQUENCE [LARGE SCALE GENOMIC DNA]</scope>
    <source>
        <strain evidence="6 7">325-5</strain>
    </source>
</reference>
<name>A0A3D9RQV4_9FLAO</name>